<keyword evidence="9 10" id="KW-0472">Membrane</keyword>
<organism evidence="15 16">
    <name type="scientific">Chitiniphilus eburneus</name>
    <dbReference type="NCBI Taxonomy" id="2571148"/>
    <lineage>
        <taxon>Bacteria</taxon>
        <taxon>Pseudomonadati</taxon>
        <taxon>Pseudomonadota</taxon>
        <taxon>Betaproteobacteria</taxon>
        <taxon>Neisseriales</taxon>
        <taxon>Chitinibacteraceae</taxon>
        <taxon>Chitiniphilus</taxon>
    </lineage>
</organism>
<evidence type="ECO:0000256" key="9">
    <source>
        <dbReference type="ARBA" id="ARBA00023136"/>
    </source>
</evidence>
<dbReference type="InterPro" id="IPR005628">
    <property type="entry name" value="GspK"/>
</dbReference>
<dbReference type="InterPro" id="IPR045584">
    <property type="entry name" value="Pilin-like"/>
</dbReference>
<dbReference type="NCBIfam" id="NF037980">
    <property type="entry name" value="T2SS_GspK"/>
    <property type="match status" value="1"/>
</dbReference>
<dbReference type="InterPro" id="IPR038072">
    <property type="entry name" value="GspK_central_sf"/>
</dbReference>
<dbReference type="GO" id="GO:0009306">
    <property type="term" value="P:protein secretion"/>
    <property type="evidence" value="ECO:0007669"/>
    <property type="project" value="InterPro"/>
</dbReference>
<dbReference type="GO" id="GO:0005886">
    <property type="term" value="C:plasma membrane"/>
    <property type="evidence" value="ECO:0007669"/>
    <property type="project" value="UniProtKB-SubCell"/>
</dbReference>
<keyword evidence="16" id="KW-1185">Reference proteome</keyword>
<proteinExistence type="inferred from homology"/>
<dbReference type="Pfam" id="PF21687">
    <property type="entry name" value="T2SSK_1st"/>
    <property type="match status" value="1"/>
</dbReference>
<keyword evidence="3 10" id="KW-0813">Transport</keyword>
<evidence type="ECO:0000256" key="2">
    <source>
        <dbReference type="ARBA" id="ARBA00007246"/>
    </source>
</evidence>
<dbReference type="OrthoDB" id="5293133at2"/>
<evidence type="ECO:0000256" key="5">
    <source>
        <dbReference type="ARBA" id="ARBA00022519"/>
    </source>
</evidence>
<feature type="domain" description="T2SS protein K second SAM-like" evidence="13">
    <location>
        <begin position="247"/>
        <end position="293"/>
    </location>
</feature>
<feature type="transmembrane region" description="Helical" evidence="12">
    <location>
        <begin position="48"/>
        <end position="69"/>
    </location>
</feature>
<evidence type="ECO:0000256" key="8">
    <source>
        <dbReference type="ARBA" id="ARBA00022989"/>
    </source>
</evidence>
<dbReference type="Pfam" id="PF03934">
    <property type="entry name" value="T2SSK"/>
    <property type="match status" value="1"/>
</dbReference>
<evidence type="ECO:0000256" key="11">
    <source>
        <dbReference type="SAM" id="MobiDB-lite"/>
    </source>
</evidence>
<gene>
    <name evidence="15" type="ORF">FAZ21_09965</name>
</gene>
<evidence type="ECO:0000259" key="14">
    <source>
        <dbReference type="Pfam" id="PF21687"/>
    </source>
</evidence>
<evidence type="ECO:0000256" key="4">
    <source>
        <dbReference type="ARBA" id="ARBA00022475"/>
    </source>
</evidence>
<dbReference type="AlphaFoldDB" id="A0A4U0PZ19"/>
<dbReference type="SUPFAM" id="SSF158544">
    <property type="entry name" value="GspK insert domain-like"/>
    <property type="match status" value="1"/>
</dbReference>
<evidence type="ECO:0000256" key="12">
    <source>
        <dbReference type="SAM" id="Phobius"/>
    </source>
</evidence>
<keyword evidence="8 12" id="KW-1133">Transmembrane helix</keyword>
<dbReference type="InterPro" id="IPR049031">
    <property type="entry name" value="T2SSK_SAM-like_1st"/>
</dbReference>
<dbReference type="Proteomes" id="UP000310016">
    <property type="component" value="Unassembled WGS sequence"/>
</dbReference>
<dbReference type="InterPro" id="IPR049179">
    <property type="entry name" value="T2SSK_SAM-like_2nd"/>
</dbReference>
<evidence type="ECO:0000256" key="3">
    <source>
        <dbReference type="ARBA" id="ARBA00022448"/>
    </source>
</evidence>
<keyword evidence="6 12" id="KW-0812">Transmembrane</keyword>
<name>A0A4U0PZ19_9NEIS</name>
<reference evidence="15 16" key="1">
    <citation type="submission" date="2019-04" db="EMBL/GenBank/DDBJ databases">
        <title>Chitiniphilus eburnea sp. nov., a novel chitinolytic bacterium isolated from aquaculture sludge.</title>
        <authorList>
            <person name="Sheng M."/>
        </authorList>
    </citation>
    <scope>NUCLEOTIDE SEQUENCE [LARGE SCALE GENOMIC DNA]</scope>
    <source>
        <strain evidence="15 16">HX-2-15</strain>
    </source>
</reference>
<keyword evidence="7" id="KW-0653">Protein transport</keyword>
<keyword evidence="5 10" id="KW-0997">Cell inner membrane</keyword>
<comment type="caution">
    <text evidence="15">The sequence shown here is derived from an EMBL/GenBank/DDBJ whole genome shotgun (WGS) entry which is preliminary data.</text>
</comment>
<evidence type="ECO:0000259" key="13">
    <source>
        <dbReference type="Pfam" id="PF03934"/>
    </source>
</evidence>
<evidence type="ECO:0000256" key="6">
    <source>
        <dbReference type="ARBA" id="ARBA00022692"/>
    </source>
</evidence>
<evidence type="ECO:0000256" key="7">
    <source>
        <dbReference type="ARBA" id="ARBA00022927"/>
    </source>
</evidence>
<evidence type="ECO:0000313" key="15">
    <source>
        <dbReference type="EMBL" id="TJZ73510.1"/>
    </source>
</evidence>
<feature type="region of interest" description="Disordered" evidence="11">
    <location>
        <begin position="13"/>
        <end position="34"/>
    </location>
</feature>
<dbReference type="EMBL" id="SUMF01000009">
    <property type="protein sequence ID" value="TJZ73510.1"/>
    <property type="molecule type" value="Genomic_DNA"/>
</dbReference>
<dbReference type="PANTHER" id="PTHR38831">
    <property type="entry name" value="TYPE II SECRETION SYSTEM PROTEIN K"/>
    <property type="match status" value="1"/>
</dbReference>
<comment type="similarity">
    <text evidence="2 10">Belongs to the GSP K family.</text>
</comment>
<evidence type="ECO:0000256" key="10">
    <source>
        <dbReference type="PIRNR" id="PIRNR002786"/>
    </source>
</evidence>
<dbReference type="SUPFAM" id="SSF54523">
    <property type="entry name" value="Pili subunits"/>
    <property type="match status" value="1"/>
</dbReference>
<dbReference type="PANTHER" id="PTHR38831:SF1">
    <property type="entry name" value="TYPE II SECRETION SYSTEM PROTEIN K-RELATED"/>
    <property type="match status" value="1"/>
</dbReference>
<dbReference type="Gene3D" id="1.10.40.60">
    <property type="entry name" value="EpsJ-like"/>
    <property type="match status" value="2"/>
</dbReference>
<keyword evidence="4 10" id="KW-1003">Cell membrane</keyword>
<evidence type="ECO:0000313" key="16">
    <source>
        <dbReference type="Proteomes" id="UP000310016"/>
    </source>
</evidence>
<protein>
    <recommendedName>
        <fullName evidence="10">Type II secretion system protein K</fullName>
    </recommendedName>
</protein>
<dbReference type="PIRSF" id="PIRSF002786">
    <property type="entry name" value="XcpX"/>
    <property type="match status" value="1"/>
</dbReference>
<sequence length="346" mass="38381">MVAAMAGHWQQCGATERGGSHPGAQRQVSGDPGLPAAMMRSRHRQHGIAILTAVATAALVAALAVWIAWRQQLWFRQVENQYDMAESRGVALAAIDLARLTLRDDARRNHVDHLLEPWNVPIPAIPVERGQAGGRLLEQQGRFNLNNLVQNGQAQDDEVAACERLFDYLNVPKELVNALVDWEDSDSQTRYPGGAEDTDYLNLRPPYRAANRPLTDLTSLGVVRGFTPEIIAKLDAYITVLPQKTQVNVNFAEPEVLAAVLPNLSLSDARAVVSARAGKYYETLDEFKEALPENKRGALRGGAISVESRYFVNEVEVRFGRVSSRFAALLERNGVDMPRLVWLRRN</sequence>
<dbReference type="Gene3D" id="3.30.1300.30">
    <property type="entry name" value="GSPII I/J protein-like"/>
    <property type="match status" value="1"/>
</dbReference>
<comment type="subcellular location">
    <subcellularLocation>
        <location evidence="1 10">Cell inner membrane</location>
    </subcellularLocation>
</comment>
<feature type="domain" description="T2SS protein K first SAM-like" evidence="14">
    <location>
        <begin position="141"/>
        <end position="243"/>
    </location>
</feature>
<accession>A0A4U0PZ19</accession>
<evidence type="ECO:0000256" key="1">
    <source>
        <dbReference type="ARBA" id="ARBA00004533"/>
    </source>
</evidence>